<feature type="compositionally biased region" description="Polar residues" evidence="1">
    <location>
        <begin position="177"/>
        <end position="199"/>
    </location>
</feature>
<feature type="compositionally biased region" description="Low complexity" evidence="1">
    <location>
        <begin position="975"/>
        <end position="991"/>
    </location>
</feature>
<accession>A0ABR2XDX7</accession>
<dbReference type="Proteomes" id="UP001465668">
    <property type="component" value="Unassembled WGS sequence"/>
</dbReference>
<protein>
    <submittedName>
        <fullName evidence="3">Uncharacterized protein</fullName>
    </submittedName>
</protein>
<reference evidence="3 4" key="1">
    <citation type="submission" date="2024-02" db="EMBL/GenBank/DDBJ databases">
        <title>First draft genome assembly of two strains of Seiridium cardinale.</title>
        <authorList>
            <person name="Emiliani G."/>
            <person name="Scali E."/>
        </authorList>
    </citation>
    <scope>NUCLEOTIDE SEQUENCE [LARGE SCALE GENOMIC DNA]</scope>
    <source>
        <strain evidence="3 4">BM-138-000479</strain>
    </source>
</reference>
<feature type="compositionally biased region" description="Polar residues" evidence="1">
    <location>
        <begin position="1029"/>
        <end position="1055"/>
    </location>
</feature>
<comment type="caution">
    <text evidence="3">The sequence shown here is derived from an EMBL/GenBank/DDBJ whole genome shotgun (WGS) entry which is preliminary data.</text>
</comment>
<feature type="compositionally biased region" description="Polar residues" evidence="1">
    <location>
        <begin position="257"/>
        <end position="267"/>
    </location>
</feature>
<feature type="region of interest" description="Disordered" evidence="1">
    <location>
        <begin position="1027"/>
        <end position="1055"/>
    </location>
</feature>
<feature type="region of interest" description="Disordered" evidence="1">
    <location>
        <begin position="177"/>
        <end position="273"/>
    </location>
</feature>
<feature type="compositionally biased region" description="Low complexity" evidence="1">
    <location>
        <begin position="491"/>
        <end position="504"/>
    </location>
</feature>
<feature type="signal peptide" evidence="2">
    <location>
        <begin position="1"/>
        <end position="19"/>
    </location>
</feature>
<keyword evidence="2" id="KW-0732">Signal</keyword>
<keyword evidence="4" id="KW-1185">Reference proteome</keyword>
<feature type="region of interest" description="Disordered" evidence="1">
    <location>
        <begin position="935"/>
        <end position="991"/>
    </location>
</feature>
<evidence type="ECO:0000313" key="4">
    <source>
        <dbReference type="Proteomes" id="UP001465668"/>
    </source>
</evidence>
<organism evidence="3 4">
    <name type="scientific">Seiridium cardinale</name>
    <dbReference type="NCBI Taxonomy" id="138064"/>
    <lineage>
        <taxon>Eukaryota</taxon>
        <taxon>Fungi</taxon>
        <taxon>Dikarya</taxon>
        <taxon>Ascomycota</taxon>
        <taxon>Pezizomycotina</taxon>
        <taxon>Sordariomycetes</taxon>
        <taxon>Xylariomycetidae</taxon>
        <taxon>Amphisphaeriales</taxon>
        <taxon>Sporocadaceae</taxon>
        <taxon>Seiridium</taxon>
    </lineage>
</organism>
<sequence>MTIFRALSAALVLAAISYAQSFLQRDEYPDTTVTIATTVFTTICPVSTYSAPGGQTIISSGSIIIINYTDTITLPSVTSQYVLTTDDITLTLIPQASPTITTVINGQTVISNAGSVVIGGTDTVIFPSVSSRSELFTHGITFTLFSSSTDASLTITEGSTDQPTGTDASSAVQTASTLPLGTNGQTIPIKNSNQISSTAEESHPVTVSTSSTGMMTGTEGLPATSTTTIGAPSSGGNGDSTINPSNHDIPTFPASGSGFSTSTQITSGAGEPTSTVVPVTIITTILTGTNGISAPITISTVLAPSTSVITGPNGQPTTVTVVPPVSTSGGAVTSSAGAPSTSNFPADSFSIPTGTLPSGAEETGYAADAVPILYWLYDHADWLENDAYRDQFIEELEKSRDDIVGLFNSFTDNPEPRPECRNTSMKRSLISAIFDLFKSVADLVSCAIQVLENLVKITNNITNMPLDQVKLLTETLRDIADEINKKKNEPTMTSSQPSTSSTSSCTTTITVTWESVFCTVTASSGQARRQDGGCSTSAFSTITDCDPTPMTSTVTTTVIPVPTEVLDEDCGFGSCAGAACAISAREVLDKRRKYRNTQPAICKWADSSNYAPPTDFMAGEVGLAVDNGNFVKLSGPLTSKMIRFQDQPVSLAVQGLYGCTSVVAVSKRGAWASHIFETPLFRPHHSFEQVLDENGKVVIDPVTHRAKRRVVWRNPTTNVWQPDLPRVAQLAKFRAGVLNEIRESSSPADDHRYGLNECRNSHIEAAIDADGHIFDDGLDTKVFILAPYEAVADQTSPNYDNEFPEGLKLRYDSDGNPLHDFYRADVGDISFNEQIRREISSYFGGNVVIETIPYAPRVRGTEAEKGDVAIDSNRGKALVQYQPAVTSDAESKAQWKVWFEGHANSVKTTSWDPLPAVGKSSLGFAAQRCTDSCENPASGSGVQGRGENDACASYSESSVSTTGSSTLAQSSTAQPRPTTTTSSLPSTPTASMCSKDADCQTGTFAGMCPATQSVICQDGKCVCDKGTPPSHTESETATTPTSIALPSSTTTQPLPSETAVITPIDQASARECWDAGDFRGHAEISSVTVWNFANEFCNKDEDRLTVLHSSVNMLLDSSYTRRKVSSAGINYDFAVQWKDGCTTEQVSQNVQFPADRKGETGIKCNYLLYDNHMSCINEGVGAYQTSARRHRSVSPFALHSHSPPSPTIIIFTHLASNNKSAAKISNSYSDLEVLTRASDLEVVPDSSLPHATGPDTFAGKYHHYVVQSAIYGS</sequence>
<feature type="compositionally biased region" description="Polar residues" evidence="1">
    <location>
        <begin position="239"/>
        <end position="248"/>
    </location>
</feature>
<evidence type="ECO:0000313" key="3">
    <source>
        <dbReference type="EMBL" id="KAK9771936.1"/>
    </source>
</evidence>
<name>A0ABR2XDX7_9PEZI</name>
<feature type="compositionally biased region" description="Low complexity" evidence="1">
    <location>
        <begin position="953"/>
        <end position="966"/>
    </location>
</feature>
<proteinExistence type="predicted"/>
<feature type="compositionally biased region" description="Low complexity" evidence="1">
    <location>
        <begin position="205"/>
        <end position="218"/>
    </location>
</feature>
<dbReference type="EMBL" id="JARVKM010000068">
    <property type="protein sequence ID" value="KAK9771936.1"/>
    <property type="molecule type" value="Genomic_DNA"/>
</dbReference>
<evidence type="ECO:0000256" key="2">
    <source>
        <dbReference type="SAM" id="SignalP"/>
    </source>
</evidence>
<gene>
    <name evidence="3" type="ORF">SCAR479_11417</name>
</gene>
<feature type="region of interest" description="Disordered" evidence="1">
    <location>
        <begin position="484"/>
        <end position="504"/>
    </location>
</feature>
<evidence type="ECO:0000256" key="1">
    <source>
        <dbReference type="SAM" id="MobiDB-lite"/>
    </source>
</evidence>
<feature type="chain" id="PRO_5046892913" evidence="2">
    <location>
        <begin position="20"/>
        <end position="1273"/>
    </location>
</feature>